<dbReference type="Proteomes" id="UP001140091">
    <property type="component" value="Unassembled WGS sequence"/>
</dbReference>
<name>A0A9W8JD93_9AGAR</name>
<feature type="compositionally biased region" description="Basic and acidic residues" evidence="1">
    <location>
        <begin position="323"/>
        <end position="332"/>
    </location>
</feature>
<evidence type="ECO:0000256" key="1">
    <source>
        <dbReference type="SAM" id="MobiDB-lite"/>
    </source>
</evidence>
<comment type="caution">
    <text evidence="2">The sequence shown here is derived from an EMBL/GenBank/DDBJ whole genome shotgun (WGS) entry which is preliminary data.</text>
</comment>
<organism evidence="2 3">
    <name type="scientific">Candolleomyces eurysporus</name>
    <dbReference type="NCBI Taxonomy" id="2828524"/>
    <lineage>
        <taxon>Eukaryota</taxon>
        <taxon>Fungi</taxon>
        <taxon>Dikarya</taxon>
        <taxon>Basidiomycota</taxon>
        <taxon>Agaricomycotina</taxon>
        <taxon>Agaricomycetes</taxon>
        <taxon>Agaricomycetidae</taxon>
        <taxon>Agaricales</taxon>
        <taxon>Agaricineae</taxon>
        <taxon>Psathyrellaceae</taxon>
        <taxon>Candolleomyces</taxon>
    </lineage>
</organism>
<feature type="compositionally biased region" description="Basic residues" evidence="1">
    <location>
        <begin position="310"/>
        <end position="322"/>
    </location>
</feature>
<protein>
    <recommendedName>
        <fullName evidence="4">WD40 repeat-like protein</fullName>
    </recommendedName>
</protein>
<proteinExistence type="predicted"/>
<feature type="compositionally biased region" description="Basic residues" evidence="1">
    <location>
        <begin position="265"/>
        <end position="275"/>
    </location>
</feature>
<keyword evidence="3" id="KW-1185">Reference proteome</keyword>
<dbReference type="AlphaFoldDB" id="A0A9W8JD93"/>
<accession>A0A9W8JD93</accession>
<dbReference type="EMBL" id="JANBPK010000769">
    <property type="protein sequence ID" value="KAJ2932595.1"/>
    <property type="molecule type" value="Genomic_DNA"/>
</dbReference>
<dbReference type="SUPFAM" id="SSF82171">
    <property type="entry name" value="DPP6 N-terminal domain-like"/>
    <property type="match status" value="1"/>
</dbReference>
<feature type="region of interest" description="Disordered" evidence="1">
    <location>
        <begin position="221"/>
        <end position="333"/>
    </location>
</feature>
<evidence type="ECO:0008006" key="4">
    <source>
        <dbReference type="Google" id="ProtNLM"/>
    </source>
</evidence>
<feature type="compositionally biased region" description="Basic and acidic residues" evidence="1">
    <location>
        <begin position="276"/>
        <end position="309"/>
    </location>
</feature>
<gene>
    <name evidence="2" type="ORF">H1R20_g4500</name>
</gene>
<evidence type="ECO:0000313" key="3">
    <source>
        <dbReference type="Proteomes" id="UP001140091"/>
    </source>
</evidence>
<reference evidence="2" key="1">
    <citation type="submission" date="2022-06" db="EMBL/GenBank/DDBJ databases">
        <title>Genome Sequence of Candolleomyces eurysporus.</title>
        <authorList>
            <person name="Buettner E."/>
        </authorList>
    </citation>
    <scope>NUCLEOTIDE SEQUENCE</scope>
    <source>
        <strain evidence="2">VTCC 930004</strain>
    </source>
</reference>
<evidence type="ECO:0000313" key="2">
    <source>
        <dbReference type="EMBL" id="KAJ2932595.1"/>
    </source>
</evidence>
<feature type="compositionally biased region" description="Low complexity" evidence="1">
    <location>
        <begin position="227"/>
        <end position="256"/>
    </location>
</feature>
<sequence>MFSLDVGTLIQTDALLLDGPQEIEHDTFVSILRLSPDGQHLAYGDDAGLVTIVNSSTLQTLVQLEAGSAIQCLLWHPSKPGNILVAAVSGYINDIQIEDSEKGIQDAEDFTMRALRIKGFITAMALDNDATVLAVAFDDKVQILPYPLHDEQTVITGHNLGQVPIASNGSVKFTRILGEEGSFPSQSLTCAKTDHNLVIASTAGATIMVWHLNANTAGHRREELVDGSSSEGGAESGSENIVESSSGTTSDGGSSSETEDVISQKARKPTTNARKKHEEHDAKSPEHSAEVNAKDKEGKKVVQKSEKRRDGKKKGREVKKKGGKGEGLKEDGVVLLHLAKTVSPASH</sequence>
<dbReference type="InterPro" id="IPR015943">
    <property type="entry name" value="WD40/YVTN_repeat-like_dom_sf"/>
</dbReference>
<dbReference type="Gene3D" id="2.130.10.10">
    <property type="entry name" value="YVTN repeat-like/Quinoprotein amine dehydrogenase"/>
    <property type="match status" value="1"/>
</dbReference>
<dbReference type="OrthoDB" id="3238562at2759"/>
<feature type="non-terminal residue" evidence="2">
    <location>
        <position position="347"/>
    </location>
</feature>